<feature type="transmembrane region" description="Helical" evidence="1">
    <location>
        <begin position="33"/>
        <end position="52"/>
    </location>
</feature>
<evidence type="ECO:0000313" key="2">
    <source>
        <dbReference type="EMBL" id="EAR09409.1"/>
    </source>
</evidence>
<dbReference type="EC" id="3.1.1.61" evidence="2"/>
<dbReference type="HOGENOM" id="CLU_2976133_0_0_6"/>
<dbReference type="GO" id="GO:0008984">
    <property type="term" value="F:protein-glutamate methylesterase activity"/>
    <property type="evidence" value="ECO:0007669"/>
    <property type="project" value="UniProtKB-EC"/>
</dbReference>
<protein>
    <submittedName>
        <fullName evidence="2">Chemotaxis-specific methylesterase</fullName>
        <ecNumber evidence="2">3.1.1.61</ecNumber>
    </submittedName>
</protein>
<keyword evidence="1" id="KW-0812">Transmembrane</keyword>
<proteinExistence type="predicted"/>
<dbReference type="EMBL" id="AAOE01000010">
    <property type="protein sequence ID" value="EAR09409.1"/>
    <property type="molecule type" value="Genomic_DNA"/>
</dbReference>
<organism evidence="2 3">
    <name type="scientific">Reinekea blandensis MED297</name>
    <dbReference type="NCBI Taxonomy" id="314283"/>
    <lineage>
        <taxon>Bacteria</taxon>
        <taxon>Pseudomonadati</taxon>
        <taxon>Pseudomonadota</taxon>
        <taxon>Gammaproteobacteria</taxon>
        <taxon>Oceanospirillales</taxon>
        <taxon>Saccharospirillaceae</taxon>
        <taxon>Reinekea</taxon>
    </lineage>
</organism>
<keyword evidence="1" id="KW-1133">Transmembrane helix</keyword>
<keyword evidence="3" id="KW-1185">Reference proteome</keyword>
<dbReference type="Proteomes" id="UP000005953">
    <property type="component" value="Unassembled WGS sequence"/>
</dbReference>
<keyword evidence="1" id="KW-0472">Membrane</keyword>
<gene>
    <name evidence="2" type="ORF">MED297_02277</name>
</gene>
<sequence length="58" mass="6798">MPSLLRYYHEVLQISPVQLFQALLWLLPVKQRAPLLWVAQAVALVLWVLTSIPRHFPH</sequence>
<reference evidence="2 3" key="1">
    <citation type="submission" date="2006-02" db="EMBL/GenBank/DDBJ databases">
        <authorList>
            <person name="Pinhassi J."/>
            <person name="Pedros-Alio C."/>
            <person name="Ferriera S."/>
            <person name="Johnson J."/>
            <person name="Kravitz S."/>
            <person name="Halpern A."/>
            <person name="Remington K."/>
            <person name="Beeson K."/>
            <person name="Tran B."/>
            <person name="Rogers Y.-H."/>
            <person name="Friedman R."/>
            <person name="Venter J.C."/>
        </authorList>
    </citation>
    <scope>NUCLEOTIDE SEQUENCE [LARGE SCALE GENOMIC DNA]</scope>
    <source>
        <strain evidence="2 3">MED297</strain>
    </source>
</reference>
<accession>A4BEI2</accession>
<name>A4BEI2_9GAMM</name>
<keyword evidence="2" id="KW-0378">Hydrolase</keyword>
<comment type="caution">
    <text evidence="2">The sequence shown here is derived from an EMBL/GenBank/DDBJ whole genome shotgun (WGS) entry which is preliminary data.</text>
</comment>
<evidence type="ECO:0000256" key="1">
    <source>
        <dbReference type="SAM" id="Phobius"/>
    </source>
</evidence>
<dbReference type="AlphaFoldDB" id="A4BEI2"/>
<evidence type="ECO:0000313" key="3">
    <source>
        <dbReference type="Proteomes" id="UP000005953"/>
    </source>
</evidence>